<reference evidence="3 4" key="1">
    <citation type="submission" date="2016-10" db="EMBL/GenBank/DDBJ databases">
        <title>Comparative genomics of Bacillus thuringiensis reveals a path to pathogens against multiple invertebrate hosts.</title>
        <authorList>
            <person name="Zheng J."/>
            <person name="Gao Q."/>
            <person name="Liu H."/>
            <person name="Peng D."/>
            <person name="Ruan L."/>
            <person name="Sun M."/>
        </authorList>
    </citation>
    <scope>NUCLEOTIDE SEQUENCE [LARGE SCALE GENOMIC DNA]</scope>
    <source>
        <strain evidence="3">T30001</strain>
    </source>
</reference>
<evidence type="ECO:0000256" key="1">
    <source>
        <dbReference type="SAM" id="Phobius"/>
    </source>
</evidence>
<keyword evidence="1" id="KW-0812">Transmembrane</keyword>
<accession>A0A9X6MNK3</accession>
<protein>
    <submittedName>
        <fullName evidence="3">Uncharacterized protein</fullName>
    </submittedName>
</protein>
<evidence type="ECO:0000313" key="4">
    <source>
        <dbReference type="Proteomes" id="UP000195160"/>
    </source>
</evidence>
<name>A0A9X6MNK3_BACTV</name>
<keyword evidence="1" id="KW-0472">Membrane</keyword>
<keyword evidence="1" id="KW-1133">Transmembrane helix</keyword>
<evidence type="ECO:0000313" key="3">
    <source>
        <dbReference type="EMBL" id="OUB82549.1"/>
    </source>
</evidence>
<dbReference type="EMBL" id="MOOV01000291">
    <property type="protein sequence ID" value="OUB82549.1"/>
    <property type="molecule type" value="Genomic_DNA"/>
</dbReference>
<comment type="caution">
    <text evidence="3">The sequence shown here is derived from an EMBL/GenBank/DDBJ whole genome shotgun (WGS) entry which is preliminary data.</text>
</comment>
<dbReference type="AlphaFoldDB" id="A0A9X6MNK3"/>
<dbReference type="RefSeq" id="WP_088071578.1">
    <property type="nucleotide sequence ID" value="NZ_MOOV01000291.1"/>
</dbReference>
<dbReference type="Proteomes" id="UP000195160">
    <property type="component" value="Unassembled WGS sequence"/>
</dbReference>
<proteinExistence type="predicted"/>
<feature type="chain" id="PRO_5040948673" evidence="2">
    <location>
        <begin position="26"/>
        <end position="240"/>
    </location>
</feature>
<evidence type="ECO:0000256" key="2">
    <source>
        <dbReference type="SAM" id="SignalP"/>
    </source>
</evidence>
<sequence>MKSKKILTGTIVSSLLLLSASPALAASNANQVQNPTTNQSVHNQDQQEFNMKSTNLEEMENIAQKAEKYFVQNFDGTLSFTGTAEQLGTTTENLNQYLTGVEGINSAIRSGQVKVNTNTDTGALTVEPNNSASTIKSGVNYASSSQDANGITFYFSNAEAKKLSYELTKWSYVGAGVAAVAGFVAAFGIIPAAAAALAAGLISIGLAYIANEINHRTTKKGVKIYYSTWNAFKPVQVYSR</sequence>
<feature type="transmembrane region" description="Helical" evidence="1">
    <location>
        <begin position="177"/>
        <end position="210"/>
    </location>
</feature>
<keyword evidence="2" id="KW-0732">Signal</keyword>
<gene>
    <name evidence="3" type="ORF">BK784_38420</name>
</gene>
<organism evidence="3 4">
    <name type="scientific">Bacillus thuringiensis subsp. medellin</name>
    <dbReference type="NCBI Taxonomy" id="79672"/>
    <lineage>
        <taxon>Bacteria</taxon>
        <taxon>Bacillati</taxon>
        <taxon>Bacillota</taxon>
        <taxon>Bacilli</taxon>
        <taxon>Bacillales</taxon>
        <taxon>Bacillaceae</taxon>
        <taxon>Bacillus</taxon>
        <taxon>Bacillus cereus group</taxon>
    </lineage>
</organism>
<feature type="signal peptide" evidence="2">
    <location>
        <begin position="1"/>
        <end position="25"/>
    </location>
</feature>